<dbReference type="AlphaFoldDB" id="F4Q218"/>
<evidence type="ECO:0000313" key="1">
    <source>
        <dbReference type="EMBL" id="EGG18038.1"/>
    </source>
</evidence>
<dbReference type="GeneID" id="14870195"/>
<reference evidence="2" key="1">
    <citation type="journal article" date="2011" name="Genome Res.">
        <title>Phylogeny-wide analysis of social amoeba genomes highlights ancient origins for complex intercellular communication.</title>
        <authorList>
            <person name="Heidel A.J."/>
            <person name="Lawal H.M."/>
            <person name="Felder M."/>
            <person name="Schilde C."/>
            <person name="Helps N.R."/>
            <person name="Tunggal B."/>
            <person name="Rivero F."/>
            <person name="John U."/>
            <person name="Schleicher M."/>
            <person name="Eichinger L."/>
            <person name="Platzer M."/>
            <person name="Noegel A.A."/>
            <person name="Schaap P."/>
            <person name="Gloeckner G."/>
        </authorList>
    </citation>
    <scope>NUCLEOTIDE SEQUENCE [LARGE SCALE GENOMIC DNA]</scope>
    <source>
        <strain evidence="2">SH3</strain>
    </source>
</reference>
<proteinExistence type="predicted"/>
<gene>
    <name evidence="1" type="ORF">DFA_06705</name>
</gene>
<organism evidence="1 2">
    <name type="scientific">Cavenderia fasciculata</name>
    <name type="common">Slime mold</name>
    <name type="synonym">Dictyostelium fasciculatum</name>
    <dbReference type="NCBI Taxonomy" id="261658"/>
    <lineage>
        <taxon>Eukaryota</taxon>
        <taxon>Amoebozoa</taxon>
        <taxon>Evosea</taxon>
        <taxon>Eumycetozoa</taxon>
        <taxon>Dictyostelia</taxon>
        <taxon>Acytosteliales</taxon>
        <taxon>Cavenderiaceae</taxon>
        <taxon>Cavenderia</taxon>
    </lineage>
</organism>
<dbReference type="EMBL" id="GL883020">
    <property type="protein sequence ID" value="EGG18038.1"/>
    <property type="molecule type" value="Genomic_DNA"/>
</dbReference>
<keyword evidence="2" id="KW-1185">Reference proteome</keyword>
<protein>
    <submittedName>
        <fullName evidence="1">Uncharacterized protein</fullName>
    </submittedName>
</protein>
<name>F4Q218_CACFS</name>
<dbReference type="KEGG" id="dfa:DFA_06705"/>
<evidence type="ECO:0000313" key="2">
    <source>
        <dbReference type="Proteomes" id="UP000007797"/>
    </source>
</evidence>
<accession>F4Q218</accession>
<dbReference type="RefSeq" id="XP_004356931.1">
    <property type="nucleotide sequence ID" value="XM_004356877.1"/>
</dbReference>
<sequence>MLYSKQLYCISYFGTSNTIFFEVIDISGYQRLQSGLEKIDRWLNDCVDVNDVEDDDNIYEEDDDDDDWLWLLSNLSGVLIV</sequence>
<dbReference type="Proteomes" id="UP000007797">
    <property type="component" value="Unassembled WGS sequence"/>
</dbReference>